<evidence type="ECO:0000256" key="6">
    <source>
        <dbReference type="ARBA" id="ARBA00022989"/>
    </source>
</evidence>
<comment type="subcellular location">
    <subcellularLocation>
        <location evidence="9">Cytoplasm</location>
        <location evidence="9">P-body</location>
    </subcellularLocation>
    <subcellularLocation>
        <location evidence="1">Endoplasmic reticulum membrane</location>
        <topology evidence="1">Single-pass membrane protein</topology>
    </subcellularLocation>
</comment>
<evidence type="ECO:0000256" key="1">
    <source>
        <dbReference type="ARBA" id="ARBA00004389"/>
    </source>
</evidence>
<dbReference type="PROSITE" id="PS00804">
    <property type="entry name" value="CALRETICULIN_2"/>
    <property type="match status" value="1"/>
</dbReference>
<keyword evidence="5" id="KW-0256">Endoplasmic reticulum</keyword>
<comment type="caution">
    <text evidence="14">The sequence shown here is derived from an EMBL/GenBank/DDBJ whole genome shotgun (WGS) entry which is preliminary data.</text>
</comment>
<dbReference type="EMBL" id="JAVFWL010000003">
    <property type="protein sequence ID" value="KAK6744820.1"/>
    <property type="molecule type" value="Genomic_DNA"/>
</dbReference>
<feature type="transmembrane region" description="Helical" evidence="11">
    <location>
        <begin position="1314"/>
        <end position="1335"/>
    </location>
</feature>
<evidence type="ECO:0000256" key="4">
    <source>
        <dbReference type="ARBA" id="ARBA00022692"/>
    </source>
</evidence>
<comment type="domain">
    <text evidence="9">Contains a pseudokinase domain. The protein kinase domain is predicted to be catalytically inactive because some of the residues important for catalytic activity are substituted and it lacks the equivalent of the binding site for a peptide substrate. However, it has retained an ATP-binding site and ATP-binding is required for mRNA degradation, stimulating the activity of the PAN2 nuclease in vitro. The nucleotide-binding site is juxtaposed to the RNase active site of PAN2 in the complex and may actually bind nucleosides of a poly(A) RNA rather than ATP, feeding the poly(A)-tail to the active site of the deadenylase and thus increasing the efficiency with which this distributive enzyme degrades oligo(A) RNAs.</text>
</comment>
<dbReference type="PROSITE" id="PS00803">
    <property type="entry name" value="CALRETICULIN_1"/>
    <property type="match status" value="1"/>
</dbReference>
<evidence type="ECO:0000259" key="13">
    <source>
        <dbReference type="PROSITE" id="PS50011"/>
    </source>
</evidence>
<comment type="domain">
    <text evidence="9">The pseudokinase domain, the coiled-coil (CC), and C-terminal knob domain (CK) form a structural unit (PKC) that forms an extensive high-affinity interaction surface for PAN2.</text>
</comment>
<dbReference type="Gene3D" id="1.20.5.5160">
    <property type="match status" value="1"/>
</dbReference>
<dbReference type="InterPro" id="IPR000719">
    <property type="entry name" value="Prot_kinase_dom"/>
</dbReference>
<name>A0ABR1D3J7_NECAM</name>
<dbReference type="InterPro" id="IPR011009">
    <property type="entry name" value="Kinase-like_dom_sf"/>
</dbReference>
<feature type="compositionally biased region" description="Acidic residues" evidence="10">
    <location>
        <begin position="1149"/>
        <end position="1158"/>
    </location>
</feature>
<evidence type="ECO:0000256" key="8">
    <source>
        <dbReference type="ARBA" id="ARBA00023186"/>
    </source>
</evidence>
<feature type="binding site" evidence="9">
    <location>
        <position position="477"/>
    </location>
    <ligand>
        <name>ATP</name>
        <dbReference type="ChEBI" id="CHEBI:30616"/>
    </ligand>
</feature>
<protein>
    <recommendedName>
        <fullName evidence="9">PAN2-PAN3 deadenylation complex subunit PAN3</fullName>
    </recommendedName>
    <alternativeName>
        <fullName evidence="9">PAB1P-dependent poly(A)-specific ribonuclease</fullName>
    </alternativeName>
    <alternativeName>
        <fullName evidence="9">Poly(A)-nuclease deadenylation complex subunit 3</fullName>
        <shortName evidence="9">PAN deadenylation complex subunit 3</shortName>
    </alternativeName>
</protein>
<feature type="chain" id="PRO_5046539115" description="PAN2-PAN3 deadenylation complex subunit PAN3" evidence="12">
    <location>
        <begin position="20"/>
        <end position="1439"/>
    </location>
</feature>
<gene>
    <name evidence="14" type="primary">Necator_chrIII.g12267</name>
    <name evidence="9" type="synonym">PAN3</name>
    <name evidence="14" type="ORF">RB195_011501</name>
</gene>
<accession>A0ABR1D3J7</accession>
<dbReference type="Pfam" id="PF18101">
    <property type="entry name" value="Pan3_CK"/>
    <property type="match status" value="1"/>
</dbReference>
<evidence type="ECO:0000256" key="5">
    <source>
        <dbReference type="ARBA" id="ARBA00022824"/>
    </source>
</evidence>
<feature type="coiled-coil region" evidence="9">
    <location>
        <begin position="707"/>
        <end position="745"/>
    </location>
</feature>
<evidence type="ECO:0000256" key="10">
    <source>
        <dbReference type="SAM" id="MobiDB-lite"/>
    </source>
</evidence>
<dbReference type="PRINTS" id="PR00626">
    <property type="entry name" value="CALRETICULIN"/>
</dbReference>
<dbReference type="InterPro" id="IPR041332">
    <property type="entry name" value="Pan3_CK"/>
</dbReference>
<comment type="similarity">
    <text evidence="2">Belongs to the calreticulin family.</text>
</comment>
<dbReference type="PROSITE" id="PS00805">
    <property type="entry name" value="CALRETICULIN_REPEAT"/>
    <property type="match status" value="1"/>
</dbReference>
<dbReference type="InterPro" id="IPR018124">
    <property type="entry name" value="Calret/calnex_CS"/>
</dbReference>
<proteinExistence type="inferred from homology"/>
<feature type="compositionally biased region" description="Acidic residues" evidence="10">
    <location>
        <begin position="1353"/>
        <end position="1379"/>
    </location>
</feature>
<feature type="region of interest" description="Knob domain" evidence="9">
    <location>
        <begin position="746"/>
        <end position="1439"/>
    </location>
</feature>
<keyword evidence="7 11" id="KW-0472">Membrane</keyword>
<dbReference type="InterPro" id="IPR013320">
    <property type="entry name" value="ConA-like_dom_sf"/>
</dbReference>
<sequence length="1439" mass="158726">MTTLLSTVLFAILLTSVYPLKCYEGETNGIEKPTQKKDCTPLRSRFCVKARAEINGVAAAVYGCATDQQCLTNGCTSISTNKIKCCCDKDFCNLSSTFSITLIILARILGRWQVPKDMASNDEPLERSVVRRLSSLIPSELSRAISRAAVAEPTVTALHSKEICDNAEFAVFSYEPPEIDANKWMGMLHTMVESKRLEARFAGLYAVVLEAVLWRTAVRIKRKRMQTADGFGHDGGPTVGAVPPPGSRLAKYLGGNRAGGSSGLHLNANVPTFIPQFAQLGLGDMQQPPPSAKPSGSHSPFTPNRAPPFHPGNTSASNHTEGLPPYQENHGGTTYFFHAPQTTQSLSAADSNAGNPRVSSASGISIHDQGIPENHTIVNTNGSFSYQGPVPHIGKFRPKGVAGNNMAQFISPDVKMELVHRQLAMEATADPAIYSDLPQQVEHLNHLVPLEQINQHHATQSVYKAISVRDGVTYCIRRLHGFRISSPKQLQPLETWKKLNNVNVVQLREVIVNCKSFGDSSVVLVYDYHPLADSLRTRHFGRMLGSGFIDGITGAKISSQIPGHTSTQMQQGAGVVEWLLWSYVIQLSSALRAVHANGLASRCIDLSKILVHGKSKILLSCGGVADLLAPDTQVQQLQMEDLHALGRVLLALATGNAFSARRDLVQQSMTYVTNHYSNDMKNLISFLLSSSPSGRKSINEIMPMIGARFYSQLESAQMRNDMLENELSKELENGRLFRILAKINTIVERPEFNLDPSWSETGDRFMIKLFRDYVFHQVTESGKPWMDMAHIVQCLNKLDAGVSEKEVPRNSFQRIVHYAFSCSASLVLCVDLFSVEELVMGANSALIPPMRPFAHCLCVVLLAVGAASNDDSEGEKTVFVPSQFVSPKLTTKPQFFDYFPTIDAIGKRWILSTAKKDGVDSEISKYNGKWEIGTSSEVSIEGDYGLIVRTKARHHAIAASLDKPFTFADKPLVVQYEVRYEEGQECGGGYLKLLSSGAEKNLASVQDKTPYTIMFGPDKCGATSKVHLIFRYTNPKNGSTDEYHAKQPSSLGTTYWDDHQTHLYTLVVKPDGAFTVSVDQKQIMSGNMLSDLVPSLQPPKEIADPSDKKPADWDDRPEIEDESAVKPDDWDESQPREVVDESAVKPSDWLEDEPELIPDPEASKPSDWDNDMDGDWEPPMIDNPACKGVSGCGPWKKPLVPNPLYKGKWVRPKIPNPAFKGVWAPRQIENPNYFEPKPFQGLAPITVIGIELWTMSQNIIFDNILVCESEELAADVAKQTYTVRRAEDQRLATSQGKGAGIVQGIVDAANERPWLWVVYVLCVLIPIILIGVCCFGRKSNADISGQRKKTDTPEADDEVPNLVDDDEDEKDGEEIEEATDVVKPSPKGSPAQLPKEHQAMKDIEDDEGSISEPEVVDAEPEEAMKKSPTVTKRRVRRQD</sequence>
<keyword evidence="8" id="KW-0143">Chaperone</keyword>
<evidence type="ECO:0000256" key="12">
    <source>
        <dbReference type="SAM" id="SignalP"/>
    </source>
</evidence>
<keyword evidence="9" id="KW-0175">Coiled coil</keyword>
<keyword evidence="9" id="KW-0507">mRNA processing</keyword>
<evidence type="ECO:0000313" key="14">
    <source>
        <dbReference type="EMBL" id="KAK6744820.1"/>
    </source>
</evidence>
<evidence type="ECO:0000256" key="9">
    <source>
        <dbReference type="HAMAP-Rule" id="MF_03181"/>
    </source>
</evidence>
<keyword evidence="4 11" id="KW-0812">Transmembrane</keyword>
<keyword evidence="9" id="KW-0067">ATP-binding</keyword>
<keyword evidence="6 11" id="KW-1133">Transmembrane helix</keyword>
<dbReference type="InterPro" id="IPR001580">
    <property type="entry name" value="Calret/calnex"/>
</dbReference>
<dbReference type="CDD" id="cd00117">
    <property type="entry name" value="TFP"/>
    <property type="match status" value="1"/>
</dbReference>
<keyword evidence="12" id="KW-0732">Signal</keyword>
<dbReference type="PROSITE" id="PS50011">
    <property type="entry name" value="PROTEIN_KINASE_DOM"/>
    <property type="match status" value="1"/>
</dbReference>
<comment type="similarity">
    <text evidence="9">Belongs to the protein kinase superfamily. PAN3 family.</text>
</comment>
<comment type="domain">
    <text evidence="9">The N-terminal zinc finger binds to poly(A) RNA.</text>
</comment>
<evidence type="ECO:0000256" key="11">
    <source>
        <dbReference type="SAM" id="Phobius"/>
    </source>
</evidence>
<feature type="domain" description="Protein kinase" evidence="13">
    <location>
        <begin position="448"/>
        <end position="710"/>
    </location>
</feature>
<dbReference type="Gene3D" id="1.10.287.3700">
    <property type="match status" value="1"/>
</dbReference>
<feature type="compositionally biased region" description="Basic and acidic residues" evidence="10">
    <location>
        <begin position="1123"/>
        <end position="1143"/>
    </location>
</feature>
<evidence type="ECO:0000256" key="7">
    <source>
        <dbReference type="ARBA" id="ARBA00023136"/>
    </source>
</evidence>
<reference evidence="14 15" key="1">
    <citation type="submission" date="2023-08" db="EMBL/GenBank/DDBJ databases">
        <title>A Necator americanus chromosomal reference genome.</title>
        <authorList>
            <person name="Ilik V."/>
            <person name="Petrzelkova K.J."/>
            <person name="Pardy F."/>
            <person name="Fuh T."/>
            <person name="Niatou-Singa F.S."/>
            <person name="Gouil Q."/>
            <person name="Baker L."/>
            <person name="Ritchie M.E."/>
            <person name="Jex A.R."/>
            <person name="Gazzola D."/>
            <person name="Li H."/>
            <person name="Toshio Fujiwara R."/>
            <person name="Zhan B."/>
            <person name="Aroian R.V."/>
            <person name="Pafco B."/>
            <person name="Schwarz E.M."/>
        </authorList>
    </citation>
    <scope>NUCLEOTIDE SEQUENCE [LARGE SCALE GENOMIC DNA]</scope>
    <source>
        <strain evidence="14 15">Aroian</strain>
        <tissue evidence="14">Whole animal</tissue>
    </source>
</reference>
<dbReference type="HAMAP" id="MF_03181">
    <property type="entry name" value="PAN3"/>
    <property type="match status" value="1"/>
</dbReference>
<dbReference type="PANTHER" id="PTHR11073:SF1">
    <property type="entry name" value="CALNEXIN 14D-RELATED"/>
    <property type="match status" value="1"/>
</dbReference>
<dbReference type="SUPFAM" id="SSF63887">
    <property type="entry name" value="P-domain of calnexin/calreticulin"/>
    <property type="match status" value="1"/>
</dbReference>
<comment type="caution">
    <text evidence="9">Lacks conserved residue(s) required for the propagation of feature annotation.</text>
</comment>
<feature type="region of interest" description="Disordered" evidence="10">
    <location>
        <begin position="1090"/>
        <end position="1173"/>
    </location>
</feature>
<dbReference type="Gene3D" id="1.10.510.10">
    <property type="entry name" value="Transferase(Phosphotransferase) domain 1"/>
    <property type="match status" value="1"/>
</dbReference>
<evidence type="ECO:0000256" key="2">
    <source>
        <dbReference type="ARBA" id="ARBA00010983"/>
    </source>
</evidence>
<comment type="function">
    <text evidence="9">Regulatory subunit of the poly(A)-nuclease (PAN) deadenylation complex, one of two cytoplasmic mRNA deadenylases involved in general and miRNA-mediated mRNA turnover. PAN specifically shortens poly(A) tails of RNA and the activity is stimulated by poly(A)-binding protein (PABP). PAN deadenylation is followed by rapid degradation of the shortened mRNA tails by the CCR4-NOT complex. Deadenylated mRNAs are then degraded by two alternative mechanisms, namely exosome-mediated 3'-5' exonucleolytic degradation, or deadenlyation-dependent mRNA decaping and subsequent 5'-3' exonucleolytic degradation by XRN1. PAN3 acts as a positive regulator for PAN activity, recruiting the catalytic subunit PAN2 to mRNA via its interaction with RNA and PABP, and to miRNA targets via its interaction with GW182 family proteins.</text>
</comment>
<dbReference type="Pfam" id="PF00262">
    <property type="entry name" value="Calreticulin"/>
    <property type="match status" value="1"/>
</dbReference>
<feature type="region of interest" description="Disordered" evidence="10">
    <location>
        <begin position="1342"/>
        <end position="1439"/>
    </location>
</feature>
<keyword evidence="15" id="KW-1185">Reference proteome</keyword>
<dbReference type="PANTHER" id="PTHR11073">
    <property type="entry name" value="CALRETICULIN AND CALNEXIN"/>
    <property type="match status" value="1"/>
</dbReference>
<evidence type="ECO:0000313" key="15">
    <source>
        <dbReference type="Proteomes" id="UP001303046"/>
    </source>
</evidence>
<dbReference type="InterPro" id="IPR009033">
    <property type="entry name" value="Calreticulin/calnexin_P_dom_sf"/>
</dbReference>
<dbReference type="SUPFAM" id="SSF56112">
    <property type="entry name" value="Protein kinase-like (PK-like)"/>
    <property type="match status" value="1"/>
</dbReference>
<comment type="subunit">
    <text evidence="9">Homodimer. Forms a heterotrimer with a catalytic subunit PAN2 to form the poly(A)-nuclease (PAN) deadenylation complex. Interacts (via PAM-2 motif) with poly(A)-binding protein (via PABC domain), conferring substrate specificity of the enzyme complex.</text>
</comment>
<dbReference type="InterPro" id="IPR045860">
    <property type="entry name" value="Snake_toxin-like_sf"/>
</dbReference>
<keyword evidence="9" id="KW-0547">Nucleotide-binding</keyword>
<dbReference type="InterPro" id="IPR030844">
    <property type="entry name" value="PAN3"/>
</dbReference>
<feature type="binding site" evidence="9">
    <location>
        <begin position="527"/>
        <end position="534"/>
    </location>
    <ligand>
        <name>ATP</name>
        <dbReference type="ChEBI" id="CHEBI:30616"/>
    </ligand>
</feature>
<feature type="signal peptide" evidence="12">
    <location>
        <begin position="1"/>
        <end position="19"/>
    </location>
</feature>
<keyword evidence="3 9" id="KW-0963">Cytoplasm</keyword>
<feature type="compositionally biased region" description="Basic and acidic residues" evidence="10">
    <location>
        <begin position="1101"/>
        <end position="1116"/>
    </location>
</feature>
<feature type="compositionally biased region" description="Acidic residues" evidence="10">
    <location>
        <begin position="1403"/>
        <end position="1421"/>
    </location>
</feature>
<feature type="binding site" evidence="9">
    <location>
        <begin position="607"/>
        <end position="608"/>
    </location>
    <ligand>
        <name>ATP</name>
        <dbReference type="ChEBI" id="CHEBI:30616"/>
    </ligand>
</feature>
<evidence type="ECO:0000256" key="3">
    <source>
        <dbReference type="ARBA" id="ARBA00022490"/>
    </source>
</evidence>
<dbReference type="SUPFAM" id="SSF57302">
    <property type="entry name" value="Snake toxin-like"/>
    <property type="match status" value="1"/>
</dbReference>
<organism evidence="14 15">
    <name type="scientific">Necator americanus</name>
    <name type="common">Human hookworm</name>
    <dbReference type="NCBI Taxonomy" id="51031"/>
    <lineage>
        <taxon>Eukaryota</taxon>
        <taxon>Metazoa</taxon>
        <taxon>Ecdysozoa</taxon>
        <taxon>Nematoda</taxon>
        <taxon>Chromadorea</taxon>
        <taxon>Rhabditida</taxon>
        <taxon>Rhabditina</taxon>
        <taxon>Rhabditomorpha</taxon>
        <taxon>Strongyloidea</taxon>
        <taxon>Ancylostomatidae</taxon>
        <taxon>Bunostominae</taxon>
        <taxon>Necator</taxon>
    </lineage>
</organism>
<feature type="region of interest" description="Disordered" evidence="10">
    <location>
        <begin position="281"/>
        <end position="331"/>
    </location>
</feature>
<dbReference type="Gene3D" id="2.10.250.10">
    <property type="entry name" value="Calreticulin/calnexin, P domain"/>
    <property type="match status" value="1"/>
</dbReference>
<dbReference type="Gene3D" id="2.60.120.200">
    <property type="match status" value="1"/>
</dbReference>
<dbReference type="SUPFAM" id="SSF49899">
    <property type="entry name" value="Concanavalin A-like lectins/glucanases"/>
    <property type="match status" value="1"/>
</dbReference>
<dbReference type="Proteomes" id="UP001303046">
    <property type="component" value="Unassembled WGS sequence"/>
</dbReference>